<organism evidence="3 4">
    <name type="scientific">Coprinellus micaceus</name>
    <name type="common">Glistening ink-cap mushroom</name>
    <name type="synonym">Coprinus micaceus</name>
    <dbReference type="NCBI Taxonomy" id="71717"/>
    <lineage>
        <taxon>Eukaryota</taxon>
        <taxon>Fungi</taxon>
        <taxon>Dikarya</taxon>
        <taxon>Basidiomycota</taxon>
        <taxon>Agaricomycotina</taxon>
        <taxon>Agaricomycetes</taxon>
        <taxon>Agaricomycetidae</taxon>
        <taxon>Agaricales</taxon>
        <taxon>Agaricineae</taxon>
        <taxon>Psathyrellaceae</taxon>
        <taxon>Coprinellus</taxon>
    </lineage>
</organism>
<sequence length="254" mass="28736">MSFLFAREAELGCDPKVKRLLDNRLVFGMEDEQHNPTFYRTVRTLSEYGSCNITGRMTRVWEVNHVSGPEADADILRSGLVLKGVWLDESSPTERLIQSEIFAAIECRKAFIDTNQCVQRLEPDALKELKHLVEEERYKTYFLTILADLEGQVSKSVPPVARRKRGLLCPEIKHVGTPGSHRNIERVSSSTPQANQPEEERAAQRPAVPRVFRPKRQYRSVCAELCDTVGKMRSPDEVLKVPNQTLSGECSVPA</sequence>
<proteinExistence type="predicted"/>
<dbReference type="Proteomes" id="UP000298030">
    <property type="component" value="Unassembled WGS sequence"/>
</dbReference>
<feature type="region of interest" description="Disordered" evidence="1">
    <location>
        <begin position="178"/>
        <end position="210"/>
    </location>
</feature>
<feature type="compositionally biased region" description="Polar residues" evidence="1">
    <location>
        <begin position="186"/>
        <end position="196"/>
    </location>
</feature>
<comment type="caution">
    <text evidence="3">The sequence shown here is derived from an EMBL/GenBank/DDBJ whole genome shotgun (WGS) entry which is preliminary data.</text>
</comment>
<feature type="domain" description="Fungal-type protein kinase" evidence="2">
    <location>
        <begin position="2"/>
        <end position="241"/>
    </location>
</feature>
<evidence type="ECO:0000313" key="4">
    <source>
        <dbReference type="Proteomes" id="UP000298030"/>
    </source>
</evidence>
<dbReference type="AlphaFoldDB" id="A0A4Y7S103"/>
<evidence type="ECO:0000256" key="1">
    <source>
        <dbReference type="SAM" id="MobiDB-lite"/>
    </source>
</evidence>
<dbReference type="InterPro" id="IPR040976">
    <property type="entry name" value="Pkinase_fungal"/>
</dbReference>
<evidence type="ECO:0000259" key="2">
    <source>
        <dbReference type="Pfam" id="PF17667"/>
    </source>
</evidence>
<dbReference type="OrthoDB" id="312874at2759"/>
<protein>
    <recommendedName>
        <fullName evidence="2">Fungal-type protein kinase domain-containing protein</fullName>
    </recommendedName>
</protein>
<evidence type="ECO:0000313" key="3">
    <source>
        <dbReference type="EMBL" id="TEB14975.1"/>
    </source>
</evidence>
<keyword evidence="4" id="KW-1185">Reference proteome</keyword>
<dbReference type="EMBL" id="QPFP01000372">
    <property type="protein sequence ID" value="TEB14975.1"/>
    <property type="molecule type" value="Genomic_DNA"/>
</dbReference>
<dbReference type="Pfam" id="PF17667">
    <property type="entry name" value="Pkinase_fungal"/>
    <property type="match status" value="1"/>
</dbReference>
<gene>
    <name evidence="3" type="ORF">FA13DRAFT_860141</name>
</gene>
<name>A0A4Y7S103_COPMI</name>
<reference evidence="3 4" key="1">
    <citation type="journal article" date="2019" name="Nat. Ecol. Evol.">
        <title>Megaphylogeny resolves global patterns of mushroom evolution.</title>
        <authorList>
            <person name="Varga T."/>
            <person name="Krizsan K."/>
            <person name="Foldi C."/>
            <person name="Dima B."/>
            <person name="Sanchez-Garcia M."/>
            <person name="Sanchez-Ramirez S."/>
            <person name="Szollosi G.J."/>
            <person name="Szarkandi J.G."/>
            <person name="Papp V."/>
            <person name="Albert L."/>
            <person name="Andreopoulos W."/>
            <person name="Angelini C."/>
            <person name="Antonin V."/>
            <person name="Barry K.W."/>
            <person name="Bougher N.L."/>
            <person name="Buchanan P."/>
            <person name="Buyck B."/>
            <person name="Bense V."/>
            <person name="Catcheside P."/>
            <person name="Chovatia M."/>
            <person name="Cooper J."/>
            <person name="Damon W."/>
            <person name="Desjardin D."/>
            <person name="Finy P."/>
            <person name="Geml J."/>
            <person name="Haridas S."/>
            <person name="Hughes K."/>
            <person name="Justo A."/>
            <person name="Karasinski D."/>
            <person name="Kautmanova I."/>
            <person name="Kiss B."/>
            <person name="Kocsube S."/>
            <person name="Kotiranta H."/>
            <person name="LaButti K.M."/>
            <person name="Lechner B.E."/>
            <person name="Liimatainen K."/>
            <person name="Lipzen A."/>
            <person name="Lukacs Z."/>
            <person name="Mihaltcheva S."/>
            <person name="Morgado L.N."/>
            <person name="Niskanen T."/>
            <person name="Noordeloos M.E."/>
            <person name="Ohm R.A."/>
            <person name="Ortiz-Santana B."/>
            <person name="Ovrebo C."/>
            <person name="Racz N."/>
            <person name="Riley R."/>
            <person name="Savchenko A."/>
            <person name="Shiryaev A."/>
            <person name="Soop K."/>
            <person name="Spirin V."/>
            <person name="Szebenyi C."/>
            <person name="Tomsovsky M."/>
            <person name="Tulloss R.E."/>
            <person name="Uehling J."/>
            <person name="Grigoriev I.V."/>
            <person name="Vagvolgyi C."/>
            <person name="Papp T."/>
            <person name="Martin F.M."/>
            <person name="Miettinen O."/>
            <person name="Hibbett D.S."/>
            <person name="Nagy L.G."/>
        </authorList>
    </citation>
    <scope>NUCLEOTIDE SEQUENCE [LARGE SCALE GENOMIC DNA]</scope>
    <source>
        <strain evidence="3 4">FP101781</strain>
    </source>
</reference>
<accession>A0A4Y7S103</accession>